<feature type="chain" id="PRO_5032385591" description="TIGR02301 family protein" evidence="1">
    <location>
        <begin position="22"/>
        <end position="141"/>
    </location>
</feature>
<dbReference type="EMBL" id="CP051775">
    <property type="protein sequence ID" value="QJE71731.1"/>
    <property type="molecule type" value="Genomic_DNA"/>
</dbReference>
<name>A0A858R2W1_9PROT</name>
<dbReference type="KEGG" id="acru:HHL28_00140"/>
<dbReference type="AlphaFoldDB" id="A0A858R2W1"/>
<accession>A0A858R2W1</accession>
<keyword evidence="3" id="KW-1185">Reference proteome</keyword>
<evidence type="ECO:0000313" key="2">
    <source>
        <dbReference type="EMBL" id="QJE71731.1"/>
    </source>
</evidence>
<evidence type="ECO:0000313" key="3">
    <source>
        <dbReference type="Proteomes" id="UP000501891"/>
    </source>
</evidence>
<evidence type="ECO:0008006" key="4">
    <source>
        <dbReference type="Google" id="ProtNLM"/>
    </source>
</evidence>
<sequence length="141" mass="15270">MRRTALVTACLLAFTPLPALAQAQAQPAPSDNVLPDVPPAQWKLLSISAARCGGLHEALAQHAKRVEPDTAPNIEGRARAYRSVAFQAAQRNGPEPAAVEKELETARSQATEVLAQDSPLYRMWLEPCREVLTMAKSMGLE</sequence>
<organism evidence="2 3">
    <name type="scientific">Aerophototrophica crusticola</name>
    <dbReference type="NCBI Taxonomy" id="1709002"/>
    <lineage>
        <taxon>Bacteria</taxon>
        <taxon>Pseudomonadati</taxon>
        <taxon>Pseudomonadota</taxon>
        <taxon>Alphaproteobacteria</taxon>
        <taxon>Rhodospirillales</taxon>
        <taxon>Rhodospirillaceae</taxon>
        <taxon>Aerophototrophica</taxon>
    </lineage>
</organism>
<gene>
    <name evidence="2" type="ORF">HHL28_00140</name>
</gene>
<reference evidence="2" key="1">
    <citation type="submission" date="2020-04" db="EMBL/GenBank/DDBJ databases">
        <title>A desert anoxygenic phototrophic bacterium fixes CO2 using RubisCO under aerobic conditions.</title>
        <authorList>
            <person name="Tang K."/>
        </authorList>
    </citation>
    <scope>NUCLEOTIDE SEQUENCE [LARGE SCALE GENOMIC DNA]</scope>
    <source>
        <strain evidence="2">MIMtkB3</strain>
    </source>
</reference>
<keyword evidence="1" id="KW-0732">Signal</keyword>
<protein>
    <recommendedName>
        <fullName evidence="4">TIGR02301 family protein</fullName>
    </recommendedName>
</protein>
<dbReference type="Proteomes" id="UP000501891">
    <property type="component" value="Chromosome"/>
</dbReference>
<evidence type="ECO:0000256" key="1">
    <source>
        <dbReference type="SAM" id="SignalP"/>
    </source>
</evidence>
<proteinExistence type="predicted"/>
<feature type="signal peptide" evidence="1">
    <location>
        <begin position="1"/>
        <end position="21"/>
    </location>
</feature>